<dbReference type="EMBL" id="MLBY01000003">
    <property type="protein sequence ID" value="MEE7456466.1"/>
    <property type="molecule type" value="Genomic_DNA"/>
</dbReference>
<dbReference type="Proteomes" id="UP001349262">
    <property type="component" value="Unassembled WGS sequence"/>
</dbReference>
<proteinExistence type="predicted"/>
<gene>
    <name evidence="1" type="ORF">MRSR164_06600</name>
</gene>
<evidence type="ECO:0000313" key="1">
    <source>
        <dbReference type="EMBL" id="MEE7456466.1"/>
    </source>
</evidence>
<reference evidence="1 2" key="1">
    <citation type="journal article" date="2012" name="Genet. Mol. Biol.">
        <title>Analysis of 16S rRNA and mxaF genes revealing insights into Methylobacterium niche-specific plant association.</title>
        <authorList>
            <person name="Dourado M.N."/>
            <person name="Andreote F.D."/>
            <person name="Dini-Andreote F."/>
            <person name="Conti R."/>
            <person name="Araujo J.M."/>
            <person name="Araujo W.L."/>
        </authorList>
    </citation>
    <scope>NUCLEOTIDE SEQUENCE [LARGE SCALE GENOMIC DNA]</scope>
    <source>
        <strain evidence="1 2">SR1.6/4</strain>
    </source>
</reference>
<organism evidence="1 2">
    <name type="scientific">Methylobacterium radiotolerans</name>
    <dbReference type="NCBI Taxonomy" id="31998"/>
    <lineage>
        <taxon>Bacteria</taxon>
        <taxon>Pseudomonadati</taxon>
        <taxon>Pseudomonadota</taxon>
        <taxon>Alphaproteobacteria</taxon>
        <taxon>Hyphomicrobiales</taxon>
        <taxon>Methylobacteriaceae</taxon>
        <taxon>Methylobacterium</taxon>
    </lineage>
</organism>
<accession>A0ABU7T7E9</accession>
<keyword evidence="2" id="KW-1185">Reference proteome</keyword>
<evidence type="ECO:0000313" key="2">
    <source>
        <dbReference type="Proteomes" id="UP001349262"/>
    </source>
</evidence>
<comment type="caution">
    <text evidence="1">The sequence shown here is derived from an EMBL/GenBank/DDBJ whole genome shotgun (WGS) entry which is preliminary data.</text>
</comment>
<protein>
    <submittedName>
        <fullName evidence="1">Uncharacterized protein</fullName>
    </submittedName>
</protein>
<name>A0ABU7T7E9_9HYPH</name>
<sequence>MTGSELLFRAADATWRSEAARILQREETDLGLVLLPEARGEPGTLLRAAFEVRERAYATWRRGKVEAGISETGSVIPFPSARATEPVRRLGVRGR</sequence>